<evidence type="ECO:0000256" key="8">
    <source>
        <dbReference type="ARBA" id="ARBA00023163"/>
    </source>
</evidence>
<dbReference type="PIRSF" id="PIRSF006171">
    <property type="entry name" value="RR_citrat_malat"/>
    <property type="match status" value="1"/>
</dbReference>
<protein>
    <recommendedName>
        <fullName evidence="9">Transcriptional regulatory protein</fullName>
    </recommendedName>
</protein>
<evidence type="ECO:0000256" key="5">
    <source>
        <dbReference type="ARBA" id="ARBA00023015"/>
    </source>
</evidence>
<dbReference type="AlphaFoldDB" id="A0A0J1K4U9"/>
<keyword evidence="5 9" id="KW-0805">Transcription regulation</keyword>
<dbReference type="GO" id="GO:0003700">
    <property type="term" value="F:DNA-binding transcription factor activity"/>
    <property type="evidence" value="ECO:0007669"/>
    <property type="project" value="InterPro"/>
</dbReference>
<evidence type="ECO:0000256" key="9">
    <source>
        <dbReference type="PIRNR" id="PIRNR006171"/>
    </source>
</evidence>
<feature type="domain" description="Response regulatory" evidence="11">
    <location>
        <begin position="5"/>
        <end position="121"/>
    </location>
</feature>
<sequence>MTKITVMLIEDDLRASYTLESTINQHPQFTVIAASESYADAVRQFEMYRPELIFVDITLPDGNGLEVVRLLRERQASCHFIMTTAEREIATIEKAVQLGVMDYLVKPIRISRVNQALEDFLRYREKLTAATTLDQTDIDQLLRKCPAAPIRQTPKGIDATTLANLKAILRNEQMDDFSAEDIGQRMNVSRITARRYLEYLETEGMIRLVLNYKTGGRPQRRYQLVQGL</sequence>
<accession>A0A0J1K4U9</accession>
<dbReference type="SMART" id="SM00448">
    <property type="entry name" value="REC"/>
    <property type="match status" value="1"/>
</dbReference>
<dbReference type="STRING" id="320778.ABT57_11380"/>
<keyword evidence="13" id="KW-1185">Reference proteome</keyword>
<dbReference type="GO" id="GO:0000156">
    <property type="term" value="F:phosphorelay response regulator activity"/>
    <property type="evidence" value="ECO:0007669"/>
    <property type="project" value="TreeGrafter"/>
</dbReference>
<gene>
    <name evidence="12" type="ORF">ABT57_11380</name>
</gene>
<evidence type="ECO:0000256" key="10">
    <source>
        <dbReference type="PROSITE-ProRule" id="PRU00169"/>
    </source>
</evidence>
<comment type="caution">
    <text evidence="12">The sequence shown here is derived from an EMBL/GenBank/DDBJ whole genome shotgun (WGS) entry which is preliminary data.</text>
</comment>
<evidence type="ECO:0000313" key="13">
    <source>
        <dbReference type="Proteomes" id="UP000035909"/>
    </source>
</evidence>
<evidence type="ECO:0000256" key="4">
    <source>
        <dbReference type="ARBA" id="ARBA00023012"/>
    </source>
</evidence>
<dbReference type="EMBL" id="LDOU01000012">
    <property type="protein sequence ID" value="KLV09412.1"/>
    <property type="molecule type" value="Genomic_DNA"/>
</dbReference>
<dbReference type="InterPro" id="IPR001789">
    <property type="entry name" value="Sig_transdc_resp-reg_receiver"/>
</dbReference>
<dbReference type="PANTHER" id="PTHR45526">
    <property type="entry name" value="TRANSCRIPTIONAL REGULATORY PROTEIN DPIA"/>
    <property type="match status" value="1"/>
</dbReference>
<keyword evidence="7 9" id="KW-0010">Activator</keyword>
<keyword evidence="4 9" id="KW-0902">Two-component regulatory system</keyword>
<proteinExistence type="predicted"/>
<dbReference type="GO" id="GO:0003677">
    <property type="term" value="F:DNA binding"/>
    <property type="evidence" value="ECO:0007669"/>
    <property type="project" value="UniProtKB-KW"/>
</dbReference>
<keyword evidence="8 9" id="KW-0804">Transcription</keyword>
<evidence type="ECO:0000256" key="2">
    <source>
        <dbReference type="ARBA" id="ARBA00022490"/>
    </source>
</evidence>
<dbReference type="InterPro" id="IPR036390">
    <property type="entry name" value="WH_DNA-bd_sf"/>
</dbReference>
<evidence type="ECO:0000313" key="12">
    <source>
        <dbReference type="EMBL" id="KLV09412.1"/>
    </source>
</evidence>
<evidence type="ECO:0000256" key="3">
    <source>
        <dbReference type="ARBA" id="ARBA00022553"/>
    </source>
</evidence>
<dbReference type="PANTHER" id="PTHR45526:SF1">
    <property type="entry name" value="TRANSCRIPTIONAL REGULATORY PROTEIN DCUR-RELATED"/>
    <property type="match status" value="1"/>
</dbReference>
<dbReference type="SUPFAM" id="SSF46785">
    <property type="entry name" value="Winged helix' DNA-binding domain"/>
    <property type="match status" value="1"/>
</dbReference>
<reference evidence="12 13" key="1">
    <citation type="submission" date="2015-05" db="EMBL/GenBank/DDBJ databases">
        <title>Photobacterium galathea sp. nov.</title>
        <authorList>
            <person name="Machado H."/>
            <person name="Gram L."/>
        </authorList>
    </citation>
    <scope>NUCLEOTIDE SEQUENCE [LARGE SCALE GENOMIC DNA]</scope>
    <source>
        <strain evidence="12 13">DSM 22954</strain>
    </source>
</reference>
<evidence type="ECO:0000256" key="7">
    <source>
        <dbReference type="ARBA" id="ARBA00023159"/>
    </source>
</evidence>
<dbReference type="PATRIC" id="fig|320778.3.peg.2476"/>
<name>A0A0J1K4U9_9GAMM</name>
<dbReference type="InterPro" id="IPR011006">
    <property type="entry name" value="CheY-like_superfamily"/>
</dbReference>
<evidence type="ECO:0000256" key="6">
    <source>
        <dbReference type="ARBA" id="ARBA00023125"/>
    </source>
</evidence>
<dbReference type="RefSeq" id="WP_047885361.1">
    <property type="nucleotide sequence ID" value="NZ_CP071325.1"/>
</dbReference>
<dbReference type="GO" id="GO:0005737">
    <property type="term" value="C:cytoplasm"/>
    <property type="evidence" value="ECO:0007669"/>
    <property type="project" value="UniProtKB-SubCell"/>
</dbReference>
<evidence type="ECO:0000259" key="11">
    <source>
        <dbReference type="PROSITE" id="PS50110"/>
    </source>
</evidence>
<dbReference type="Proteomes" id="UP000035909">
    <property type="component" value="Unassembled WGS sequence"/>
</dbReference>
<dbReference type="Pfam" id="PF20714">
    <property type="entry name" value="HTH_64"/>
    <property type="match status" value="1"/>
</dbReference>
<comment type="subcellular location">
    <subcellularLocation>
        <location evidence="1 9">Cytoplasm</location>
    </subcellularLocation>
</comment>
<organism evidence="12 13">
    <name type="scientific">Photobacterium ganghwense</name>
    <dbReference type="NCBI Taxonomy" id="320778"/>
    <lineage>
        <taxon>Bacteria</taxon>
        <taxon>Pseudomonadati</taxon>
        <taxon>Pseudomonadota</taxon>
        <taxon>Gammaproteobacteria</taxon>
        <taxon>Vibrionales</taxon>
        <taxon>Vibrionaceae</taxon>
        <taxon>Photobacterium</taxon>
    </lineage>
</organism>
<dbReference type="Pfam" id="PF00072">
    <property type="entry name" value="Response_reg"/>
    <property type="match status" value="1"/>
</dbReference>
<dbReference type="InterPro" id="IPR051271">
    <property type="entry name" value="2C-system_Tx_regulators"/>
</dbReference>
<dbReference type="PROSITE" id="PS50110">
    <property type="entry name" value="RESPONSE_REGULATORY"/>
    <property type="match status" value="1"/>
</dbReference>
<evidence type="ECO:0000256" key="1">
    <source>
        <dbReference type="ARBA" id="ARBA00004496"/>
    </source>
</evidence>
<dbReference type="InterPro" id="IPR048714">
    <property type="entry name" value="DpiA-like_HTH"/>
</dbReference>
<feature type="modified residue" description="4-aspartylphosphate" evidence="10">
    <location>
        <position position="56"/>
    </location>
</feature>
<dbReference type="SUPFAM" id="SSF52172">
    <property type="entry name" value="CheY-like"/>
    <property type="match status" value="1"/>
</dbReference>
<keyword evidence="3 10" id="KW-0597">Phosphoprotein</keyword>
<dbReference type="Gene3D" id="3.40.50.2300">
    <property type="match status" value="1"/>
</dbReference>
<keyword evidence="6 9" id="KW-0238">DNA-binding</keyword>
<keyword evidence="2 9" id="KW-0963">Cytoplasm</keyword>
<dbReference type="InterPro" id="IPR024187">
    <property type="entry name" value="Sig_transdc_resp-reg_cit/mal"/>
</dbReference>